<evidence type="ECO:0000256" key="1">
    <source>
        <dbReference type="SAM" id="MobiDB-lite"/>
    </source>
</evidence>
<sequence length="258" mass="28103">MMMAAARTESASCDQLNSSPPHQHQFLSTRGMLTVIYIFCIGNNAAIKVRNISKGQELMAFHFLTRYWSHWCTTKISLPLPSESSGSKANGGGGLPRVQGEGGSLQGPGPGPDGVFGLPSWRPIAAARASREQPAASRGGGGWQWRRHESPGRSRRQEAAASRPATRRKGMPAVAPLAPSHEGIVLGAVASSEIHTHHPASLLCYLKHVPSESFWPYLNITAQQEQLFKQDSLQSSLFVAFKMVWLTSKYETSVRIKS</sequence>
<dbReference type="EnsemblPlants" id="OPUNC04G05690.1">
    <property type="protein sequence ID" value="OPUNC04G05690.1"/>
    <property type="gene ID" value="OPUNC04G05690"/>
</dbReference>
<organism evidence="2">
    <name type="scientific">Oryza punctata</name>
    <name type="common">Red rice</name>
    <dbReference type="NCBI Taxonomy" id="4537"/>
    <lineage>
        <taxon>Eukaryota</taxon>
        <taxon>Viridiplantae</taxon>
        <taxon>Streptophyta</taxon>
        <taxon>Embryophyta</taxon>
        <taxon>Tracheophyta</taxon>
        <taxon>Spermatophyta</taxon>
        <taxon>Magnoliopsida</taxon>
        <taxon>Liliopsida</taxon>
        <taxon>Poales</taxon>
        <taxon>Poaceae</taxon>
        <taxon>BOP clade</taxon>
        <taxon>Oryzoideae</taxon>
        <taxon>Oryzeae</taxon>
        <taxon>Oryzinae</taxon>
        <taxon>Oryza</taxon>
    </lineage>
</organism>
<proteinExistence type="predicted"/>
<feature type="region of interest" description="Disordered" evidence="1">
    <location>
        <begin position="1"/>
        <end position="21"/>
    </location>
</feature>
<dbReference type="HOGENOM" id="CLU_1079214_0_0_1"/>
<feature type="compositionally biased region" description="Polar residues" evidence="1">
    <location>
        <begin position="9"/>
        <end position="21"/>
    </location>
</feature>
<reference evidence="2" key="1">
    <citation type="submission" date="2015-04" db="UniProtKB">
        <authorList>
            <consortium name="EnsemblPlants"/>
        </authorList>
    </citation>
    <scope>IDENTIFICATION</scope>
</reference>
<evidence type="ECO:0000313" key="2">
    <source>
        <dbReference type="EnsemblPlants" id="OPUNC04G05690.1"/>
    </source>
</evidence>
<dbReference type="Gramene" id="OPUNC04G05690.1">
    <property type="protein sequence ID" value="OPUNC04G05690.1"/>
    <property type="gene ID" value="OPUNC04G05690"/>
</dbReference>
<dbReference type="AlphaFoldDB" id="A0A0E0KNU0"/>
<feature type="region of interest" description="Disordered" evidence="1">
    <location>
        <begin position="80"/>
        <end position="170"/>
    </location>
</feature>
<accession>A0A0E0KNU0</accession>
<feature type="compositionally biased region" description="Basic and acidic residues" evidence="1">
    <location>
        <begin position="146"/>
        <end position="158"/>
    </location>
</feature>
<name>A0A0E0KNU0_ORYPU</name>
<protein>
    <submittedName>
        <fullName evidence="2">Uncharacterized protein</fullName>
    </submittedName>
</protein>
<keyword evidence="3" id="KW-1185">Reference proteome</keyword>
<feature type="compositionally biased region" description="Gly residues" evidence="1">
    <location>
        <begin position="89"/>
        <end position="114"/>
    </location>
</feature>
<reference evidence="2" key="2">
    <citation type="submission" date="2018-05" db="EMBL/GenBank/DDBJ databases">
        <title>OpunRS2 (Oryza punctata Reference Sequence Version 2).</title>
        <authorList>
            <person name="Zhang J."/>
            <person name="Kudrna D."/>
            <person name="Lee S."/>
            <person name="Talag J."/>
            <person name="Welchert J."/>
            <person name="Wing R.A."/>
        </authorList>
    </citation>
    <scope>NUCLEOTIDE SEQUENCE [LARGE SCALE GENOMIC DNA]</scope>
</reference>
<evidence type="ECO:0000313" key="3">
    <source>
        <dbReference type="Proteomes" id="UP000026962"/>
    </source>
</evidence>
<dbReference type="Proteomes" id="UP000026962">
    <property type="component" value="Chromosome 4"/>
</dbReference>
<feature type="compositionally biased region" description="Low complexity" evidence="1">
    <location>
        <begin position="125"/>
        <end position="137"/>
    </location>
</feature>